<dbReference type="InterPro" id="IPR050300">
    <property type="entry name" value="GDXG_lipolytic_enzyme"/>
</dbReference>
<dbReference type="Proteomes" id="UP001465976">
    <property type="component" value="Unassembled WGS sequence"/>
</dbReference>
<keyword evidence="1" id="KW-0378">Hydrolase</keyword>
<keyword evidence="4" id="KW-1185">Reference proteome</keyword>
<accession>A0ABR3ENT0</accession>
<dbReference type="InterPro" id="IPR029058">
    <property type="entry name" value="AB_hydrolase_fold"/>
</dbReference>
<dbReference type="InterPro" id="IPR013094">
    <property type="entry name" value="AB_hydrolase_3"/>
</dbReference>
<reference evidence="3 4" key="1">
    <citation type="submission" date="2024-02" db="EMBL/GenBank/DDBJ databases">
        <title>A draft genome for the cacao thread blight pathogen Marasmius crinis-equi.</title>
        <authorList>
            <person name="Cohen S.P."/>
            <person name="Baruah I.K."/>
            <person name="Amoako-Attah I."/>
            <person name="Bukari Y."/>
            <person name="Meinhardt L.W."/>
            <person name="Bailey B.A."/>
        </authorList>
    </citation>
    <scope>NUCLEOTIDE SEQUENCE [LARGE SCALE GENOMIC DNA]</scope>
    <source>
        <strain evidence="3 4">GH-76</strain>
    </source>
</reference>
<dbReference type="EMBL" id="JBAHYK010002762">
    <property type="protein sequence ID" value="KAL0564471.1"/>
    <property type="molecule type" value="Genomic_DNA"/>
</dbReference>
<evidence type="ECO:0000313" key="3">
    <source>
        <dbReference type="EMBL" id="KAL0564471.1"/>
    </source>
</evidence>
<organism evidence="3 4">
    <name type="scientific">Marasmius crinis-equi</name>
    <dbReference type="NCBI Taxonomy" id="585013"/>
    <lineage>
        <taxon>Eukaryota</taxon>
        <taxon>Fungi</taxon>
        <taxon>Dikarya</taxon>
        <taxon>Basidiomycota</taxon>
        <taxon>Agaricomycotina</taxon>
        <taxon>Agaricomycetes</taxon>
        <taxon>Agaricomycetidae</taxon>
        <taxon>Agaricales</taxon>
        <taxon>Marasmiineae</taxon>
        <taxon>Marasmiaceae</taxon>
        <taxon>Marasmius</taxon>
    </lineage>
</organism>
<gene>
    <name evidence="3" type="ORF">V5O48_017573</name>
</gene>
<dbReference type="PANTHER" id="PTHR48081:SF31">
    <property type="entry name" value="STERYL ACETYL HYDROLASE MUG81-RELATED"/>
    <property type="match status" value="1"/>
</dbReference>
<dbReference type="Gene3D" id="3.40.50.1820">
    <property type="entry name" value="alpha/beta hydrolase"/>
    <property type="match status" value="1"/>
</dbReference>
<feature type="domain" description="Alpha/beta hydrolase fold-3" evidence="2">
    <location>
        <begin position="118"/>
        <end position="335"/>
    </location>
</feature>
<comment type="caution">
    <text evidence="3">The sequence shown here is derived from an EMBL/GenBank/DDBJ whole genome shotgun (WGS) entry which is preliminary data.</text>
</comment>
<evidence type="ECO:0000313" key="4">
    <source>
        <dbReference type="Proteomes" id="UP001465976"/>
    </source>
</evidence>
<evidence type="ECO:0000259" key="2">
    <source>
        <dbReference type="Pfam" id="PF07859"/>
    </source>
</evidence>
<sequence>MDTSKFIPYVPGSALEKQLTTALQSFPSLFDVLKAALLKAPSSARVTKKHVYRLIFESFTRFLLDHTTDEQIQQINGPTIQVYNDWASQNGIQPVVEDVPGSDKKVVWIGNKNAERVVVYAHGGGYVIPMADWMLSFWLQVQRQFGEQTGGKEIAIAAIDYSVAPKGFPTQLTELTFALTHILDSMHASASKIYLAGDSAGGNLILQFLSHTLHPLPLEGVPPSPLGTTPDSEPLGGVLLISPWTSLNESTPSQTHNDETDWVSQDVLARWGKNYLSGLDEKYLSYVKPLKYADDKWFDGVDKIAKRILVTTGDAEKLMDDAVGIHDRLSREGVEGRPEVKLFIQAEGVHDDALVEFGAGGTSLTHGGMVMVEWLKAGCP</sequence>
<dbReference type="PANTHER" id="PTHR48081">
    <property type="entry name" value="AB HYDROLASE SUPERFAMILY PROTEIN C4A8.06C"/>
    <property type="match status" value="1"/>
</dbReference>
<name>A0ABR3ENT0_9AGAR</name>
<proteinExistence type="predicted"/>
<protein>
    <recommendedName>
        <fullName evidence="2">Alpha/beta hydrolase fold-3 domain-containing protein</fullName>
    </recommendedName>
</protein>
<dbReference type="SUPFAM" id="SSF53474">
    <property type="entry name" value="alpha/beta-Hydrolases"/>
    <property type="match status" value="1"/>
</dbReference>
<evidence type="ECO:0000256" key="1">
    <source>
        <dbReference type="ARBA" id="ARBA00022801"/>
    </source>
</evidence>
<dbReference type="Pfam" id="PF07859">
    <property type="entry name" value="Abhydrolase_3"/>
    <property type="match status" value="1"/>
</dbReference>